<organism evidence="2 3">
    <name type="scientific">Cirrhinus molitorella</name>
    <name type="common">mud carp</name>
    <dbReference type="NCBI Taxonomy" id="172907"/>
    <lineage>
        <taxon>Eukaryota</taxon>
        <taxon>Metazoa</taxon>
        <taxon>Chordata</taxon>
        <taxon>Craniata</taxon>
        <taxon>Vertebrata</taxon>
        <taxon>Euteleostomi</taxon>
        <taxon>Actinopterygii</taxon>
        <taxon>Neopterygii</taxon>
        <taxon>Teleostei</taxon>
        <taxon>Ostariophysi</taxon>
        <taxon>Cypriniformes</taxon>
        <taxon>Cyprinidae</taxon>
        <taxon>Labeoninae</taxon>
        <taxon>Labeonini</taxon>
        <taxon>Cirrhinus</taxon>
    </lineage>
</organism>
<reference evidence="2 3" key="1">
    <citation type="submission" date="2023-09" db="EMBL/GenBank/DDBJ databases">
        <authorList>
            <person name="Wang M."/>
        </authorList>
    </citation>
    <scope>NUCLEOTIDE SEQUENCE [LARGE SCALE GENOMIC DNA]</scope>
    <source>
        <strain evidence="2">GT-2023</strain>
        <tissue evidence="2">Liver</tissue>
    </source>
</reference>
<evidence type="ECO:0000256" key="1">
    <source>
        <dbReference type="SAM" id="MobiDB-lite"/>
    </source>
</evidence>
<comment type="caution">
    <text evidence="2">The sequence shown here is derived from an EMBL/GenBank/DDBJ whole genome shotgun (WGS) entry which is preliminary data.</text>
</comment>
<gene>
    <name evidence="2" type="ORF">QQF64_028690</name>
</gene>
<proteinExistence type="predicted"/>
<keyword evidence="3" id="KW-1185">Reference proteome</keyword>
<sequence>MLPAVTRGCYAVRRRRCRRRVRGQWSAQGLVPQRKDPLVLLRFHLLHENRCHDSEERRAGSDTLLLNYPNKTRRAAGRERRGKQTGGGGASSSVELITQFTREKLKSF</sequence>
<accession>A0ABR3N7P9</accession>
<protein>
    <submittedName>
        <fullName evidence="2">Uncharacterized protein</fullName>
    </submittedName>
</protein>
<evidence type="ECO:0000313" key="2">
    <source>
        <dbReference type="EMBL" id="KAL1272828.1"/>
    </source>
</evidence>
<name>A0ABR3N7P9_9TELE</name>
<evidence type="ECO:0000313" key="3">
    <source>
        <dbReference type="Proteomes" id="UP001558613"/>
    </source>
</evidence>
<feature type="compositionally biased region" description="Basic residues" evidence="1">
    <location>
        <begin position="71"/>
        <end position="83"/>
    </location>
</feature>
<dbReference type="Proteomes" id="UP001558613">
    <property type="component" value="Unassembled WGS sequence"/>
</dbReference>
<feature type="region of interest" description="Disordered" evidence="1">
    <location>
        <begin position="52"/>
        <end position="94"/>
    </location>
</feature>
<dbReference type="EMBL" id="JAYMGO010000006">
    <property type="protein sequence ID" value="KAL1272828.1"/>
    <property type="molecule type" value="Genomic_DNA"/>
</dbReference>